<dbReference type="AlphaFoldDB" id="A0A0F9C3R9"/>
<proteinExistence type="predicted"/>
<sequence length="41" mass="4756">VIVGHIGKKKKIEVAKKAKKMKIPLQNLNIEKFLKELENKK</sequence>
<evidence type="ECO:0000313" key="1">
    <source>
        <dbReference type="EMBL" id="KKL28864.1"/>
    </source>
</evidence>
<accession>A0A0F9C3R9</accession>
<name>A0A0F9C3R9_9ZZZZ</name>
<comment type="caution">
    <text evidence="1">The sequence shown here is derived from an EMBL/GenBank/DDBJ whole genome shotgun (WGS) entry which is preliminary data.</text>
</comment>
<feature type="non-terminal residue" evidence="1">
    <location>
        <position position="1"/>
    </location>
</feature>
<reference evidence="1" key="1">
    <citation type="journal article" date="2015" name="Nature">
        <title>Complex archaea that bridge the gap between prokaryotes and eukaryotes.</title>
        <authorList>
            <person name="Spang A."/>
            <person name="Saw J.H."/>
            <person name="Jorgensen S.L."/>
            <person name="Zaremba-Niedzwiedzka K."/>
            <person name="Martijn J."/>
            <person name="Lind A.E."/>
            <person name="van Eijk R."/>
            <person name="Schleper C."/>
            <person name="Guy L."/>
            <person name="Ettema T.J."/>
        </authorList>
    </citation>
    <scope>NUCLEOTIDE SEQUENCE</scope>
</reference>
<gene>
    <name evidence="1" type="ORF">LCGC14_2370910</name>
</gene>
<dbReference type="EMBL" id="LAZR01034947">
    <property type="protein sequence ID" value="KKL28864.1"/>
    <property type="molecule type" value="Genomic_DNA"/>
</dbReference>
<protein>
    <submittedName>
        <fullName evidence="1">Uncharacterized protein</fullName>
    </submittedName>
</protein>
<organism evidence="1">
    <name type="scientific">marine sediment metagenome</name>
    <dbReference type="NCBI Taxonomy" id="412755"/>
    <lineage>
        <taxon>unclassified sequences</taxon>
        <taxon>metagenomes</taxon>
        <taxon>ecological metagenomes</taxon>
    </lineage>
</organism>